<evidence type="ECO:0000256" key="1">
    <source>
        <dbReference type="ARBA" id="ARBA00000382"/>
    </source>
</evidence>
<gene>
    <name evidence="12" type="ORF">O6P43_002392</name>
</gene>
<dbReference type="EMBL" id="JARAOO010000002">
    <property type="protein sequence ID" value="KAJ7978937.1"/>
    <property type="molecule type" value="Genomic_DNA"/>
</dbReference>
<evidence type="ECO:0000256" key="9">
    <source>
        <dbReference type="RuleBase" id="RU004335"/>
    </source>
</evidence>
<evidence type="ECO:0000256" key="4">
    <source>
        <dbReference type="ARBA" id="ARBA00022729"/>
    </source>
</evidence>
<keyword evidence="10" id="KW-1133">Transmembrane helix</keyword>
<organism evidence="12 13">
    <name type="scientific">Quillaja saponaria</name>
    <name type="common">Soap bark tree</name>
    <dbReference type="NCBI Taxonomy" id="32244"/>
    <lineage>
        <taxon>Eukaryota</taxon>
        <taxon>Viridiplantae</taxon>
        <taxon>Streptophyta</taxon>
        <taxon>Embryophyta</taxon>
        <taxon>Tracheophyta</taxon>
        <taxon>Spermatophyta</taxon>
        <taxon>Magnoliopsida</taxon>
        <taxon>eudicotyledons</taxon>
        <taxon>Gunneridae</taxon>
        <taxon>Pentapetalae</taxon>
        <taxon>rosids</taxon>
        <taxon>fabids</taxon>
        <taxon>Fabales</taxon>
        <taxon>Quillajaceae</taxon>
        <taxon>Quillaja</taxon>
    </lineage>
</organism>
<evidence type="ECO:0000256" key="7">
    <source>
        <dbReference type="ARBA" id="ARBA00033335"/>
    </source>
</evidence>
<accession>A0AAD7VKB1</accession>
<comment type="catalytic activity">
    <reaction evidence="1">
        <text>Hydrolysis of (1-&gt;3)-beta-D-glucosidic linkages in (1-&gt;3)-beta-D-glucans.</text>
        <dbReference type="EC" id="3.2.1.39"/>
    </reaction>
</comment>
<dbReference type="InterPro" id="IPR000490">
    <property type="entry name" value="Glyco_hydro_17"/>
</dbReference>
<dbReference type="GO" id="GO:0005975">
    <property type="term" value="P:carbohydrate metabolic process"/>
    <property type="evidence" value="ECO:0007669"/>
    <property type="project" value="InterPro"/>
</dbReference>
<dbReference type="Pfam" id="PF00332">
    <property type="entry name" value="Glyco_hydro_17"/>
    <property type="match status" value="1"/>
</dbReference>
<evidence type="ECO:0000256" key="8">
    <source>
        <dbReference type="ARBA" id="ARBA00033417"/>
    </source>
</evidence>
<keyword evidence="5" id="KW-0378">Hydrolase</keyword>
<reference evidence="12" key="1">
    <citation type="journal article" date="2023" name="Science">
        <title>Elucidation of the pathway for biosynthesis of saponin adjuvants from the soapbark tree.</title>
        <authorList>
            <person name="Reed J."/>
            <person name="Orme A."/>
            <person name="El-Demerdash A."/>
            <person name="Owen C."/>
            <person name="Martin L.B.B."/>
            <person name="Misra R.C."/>
            <person name="Kikuchi S."/>
            <person name="Rejzek M."/>
            <person name="Martin A.C."/>
            <person name="Harkess A."/>
            <person name="Leebens-Mack J."/>
            <person name="Louveau T."/>
            <person name="Stephenson M.J."/>
            <person name="Osbourn A."/>
        </authorList>
    </citation>
    <scope>NUCLEOTIDE SEQUENCE</scope>
    <source>
        <strain evidence="12">S10</strain>
    </source>
</reference>
<keyword evidence="6" id="KW-0326">Glycosidase</keyword>
<evidence type="ECO:0000256" key="6">
    <source>
        <dbReference type="ARBA" id="ARBA00023295"/>
    </source>
</evidence>
<keyword evidence="10" id="KW-0472">Membrane</keyword>
<dbReference type="SUPFAM" id="SSF51445">
    <property type="entry name" value="(Trans)glycosidases"/>
    <property type="match status" value="1"/>
</dbReference>
<feature type="signal peptide" evidence="11">
    <location>
        <begin position="1"/>
        <end position="23"/>
    </location>
</feature>
<comment type="caution">
    <text evidence="12">The sequence shown here is derived from an EMBL/GenBank/DDBJ whole genome shotgun (WGS) entry which is preliminary data.</text>
</comment>
<feature type="chain" id="PRO_5042245505" description="glucan endo-1,3-beta-D-glucosidase" evidence="11">
    <location>
        <begin position="24"/>
        <end position="393"/>
    </location>
</feature>
<dbReference type="AlphaFoldDB" id="A0AAD7VKB1"/>
<dbReference type="KEGG" id="qsa:O6P43_002392"/>
<comment type="similarity">
    <text evidence="2 9">Belongs to the glycosyl hydrolase 17 family.</text>
</comment>
<proteinExistence type="inferred from homology"/>
<dbReference type="EC" id="3.2.1.39" evidence="3"/>
<dbReference type="InterPro" id="IPR044965">
    <property type="entry name" value="Glyco_hydro_17_plant"/>
</dbReference>
<evidence type="ECO:0000256" key="10">
    <source>
        <dbReference type="SAM" id="Phobius"/>
    </source>
</evidence>
<keyword evidence="10" id="KW-0812">Transmembrane</keyword>
<evidence type="ECO:0000256" key="3">
    <source>
        <dbReference type="ARBA" id="ARBA00012780"/>
    </source>
</evidence>
<keyword evidence="13" id="KW-1185">Reference proteome</keyword>
<evidence type="ECO:0000313" key="13">
    <source>
        <dbReference type="Proteomes" id="UP001163823"/>
    </source>
</evidence>
<dbReference type="Gene3D" id="3.20.20.80">
    <property type="entry name" value="Glycosidases"/>
    <property type="match status" value="1"/>
</dbReference>
<sequence>MKNLRFFGPFLVMFLIFFTEIASITVEAFTGTYGINYGRIADNIPSPDKVVTLLRAAKIKNVRIYDADHSVLKAFSGTGLEIVVGLPNGYLKDMSSNEDHAMNWVKENVQSFLPDTHIRGIAVGNEVLGGNDYELWGALLGAVKNIYSAVKKLQLDELVEITTAHSFAVFANSYPPSSCNFRDNVVQYMKPLLQFFSQIGSPFCLNAYPFLAYISDPENIDINYALFQSTEGIYDPKSDLHYDNLLDAQIDAAYAALEDAGFKKMKVIVTETGWASHGDDNESAATANNARTYNYNLRKRLAKKKGTPLRPKNVVKAYIFAIFNEDLKPGPTSERNYGLFKADGTISYDIGFRGLSSADSSLLSHKAIQAKGFFGSYYMIFTVSALVVFLFWS</sequence>
<name>A0AAD7VKB1_QUISA</name>
<dbReference type="FunFam" id="3.20.20.80:FF:000005">
    <property type="entry name" value="Glucan endo-1,3-beta-glucosidase 14"/>
    <property type="match status" value="1"/>
</dbReference>
<protein>
    <recommendedName>
        <fullName evidence="3">glucan endo-1,3-beta-D-glucosidase</fullName>
        <ecNumber evidence="3">3.2.1.39</ecNumber>
    </recommendedName>
    <alternativeName>
        <fullName evidence="7">(1-&gt;3)-beta-glucan endohydrolase</fullName>
    </alternativeName>
    <alternativeName>
        <fullName evidence="8">Beta-1,3-endoglucanase</fullName>
    </alternativeName>
</protein>
<dbReference type="InterPro" id="IPR017853">
    <property type="entry name" value="GH"/>
</dbReference>
<dbReference type="PANTHER" id="PTHR32227">
    <property type="entry name" value="GLUCAN ENDO-1,3-BETA-GLUCOSIDASE BG1-RELATED-RELATED"/>
    <property type="match status" value="1"/>
</dbReference>
<evidence type="ECO:0000313" key="12">
    <source>
        <dbReference type="EMBL" id="KAJ7978937.1"/>
    </source>
</evidence>
<feature type="transmembrane region" description="Helical" evidence="10">
    <location>
        <begin position="373"/>
        <end position="392"/>
    </location>
</feature>
<dbReference type="GO" id="GO:0042973">
    <property type="term" value="F:glucan endo-1,3-beta-D-glucosidase activity"/>
    <property type="evidence" value="ECO:0007669"/>
    <property type="project" value="UniProtKB-EC"/>
</dbReference>
<evidence type="ECO:0000256" key="11">
    <source>
        <dbReference type="SAM" id="SignalP"/>
    </source>
</evidence>
<keyword evidence="4 11" id="KW-0732">Signal</keyword>
<evidence type="ECO:0000256" key="5">
    <source>
        <dbReference type="ARBA" id="ARBA00022801"/>
    </source>
</evidence>
<dbReference type="Proteomes" id="UP001163823">
    <property type="component" value="Chromosome 2"/>
</dbReference>
<evidence type="ECO:0000256" key="2">
    <source>
        <dbReference type="ARBA" id="ARBA00008773"/>
    </source>
</evidence>